<feature type="region of interest" description="Disordered" evidence="1">
    <location>
        <begin position="293"/>
        <end position="336"/>
    </location>
</feature>
<dbReference type="Proteomes" id="UP000887566">
    <property type="component" value="Unplaced"/>
</dbReference>
<keyword evidence="3" id="KW-1185">Reference proteome</keyword>
<dbReference type="InterPro" id="IPR004012">
    <property type="entry name" value="Run_dom"/>
</dbReference>
<dbReference type="PANTHER" id="PTHR47194">
    <property type="entry name" value="SORTING NEXIN-29-RELATED"/>
    <property type="match status" value="1"/>
</dbReference>
<feature type="compositionally biased region" description="Polar residues" evidence="1">
    <location>
        <begin position="220"/>
        <end position="235"/>
    </location>
</feature>
<feature type="compositionally biased region" description="Basic and acidic residues" evidence="1">
    <location>
        <begin position="322"/>
        <end position="335"/>
    </location>
</feature>
<dbReference type="InterPro" id="IPR037213">
    <property type="entry name" value="Run_dom_sf"/>
</dbReference>
<dbReference type="Pfam" id="PF02759">
    <property type="entry name" value="RUN"/>
    <property type="match status" value="1"/>
</dbReference>
<dbReference type="PANTHER" id="PTHR47194:SF3">
    <property type="entry name" value="SORTING NEXIN 29"/>
    <property type="match status" value="1"/>
</dbReference>
<evidence type="ECO:0000313" key="4">
    <source>
        <dbReference type="WBParaSite" id="PSAMB.scaffold734size42395.g8345.t1"/>
    </source>
</evidence>
<dbReference type="InterPro" id="IPR047329">
    <property type="entry name" value="RUN_SNX29"/>
</dbReference>
<protein>
    <submittedName>
        <fullName evidence="4">RUN domain-containing protein</fullName>
    </submittedName>
</protein>
<dbReference type="PROSITE" id="PS50826">
    <property type="entry name" value="RUN"/>
    <property type="match status" value="1"/>
</dbReference>
<feature type="region of interest" description="Disordered" evidence="1">
    <location>
        <begin position="361"/>
        <end position="402"/>
    </location>
</feature>
<dbReference type="SUPFAM" id="SSF140741">
    <property type="entry name" value="RUN domain-like"/>
    <property type="match status" value="1"/>
</dbReference>
<dbReference type="SMART" id="SM00593">
    <property type="entry name" value="RUN"/>
    <property type="match status" value="1"/>
</dbReference>
<evidence type="ECO:0000256" key="1">
    <source>
        <dbReference type="SAM" id="MobiDB-lite"/>
    </source>
</evidence>
<feature type="compositionally biased region" description="Low complexity" evidence="1">
    <location>
        <begin position="382"/>
        <end position="397"/>
    </location>
</feature>
<dbReference type="WBParaSite" id="PSAMB.scaffold734size42395.g8345.t1">
    <property type="protein sequence ID" value="PSAMB.scaffold734size42395.g8345.t1"/>
    <property type="gene ID" value="PSAMB.scaffold734size42395.g8345"/>
</dbReference>
<organism evidence="3 4">
    <name type="scientific">Plectus sambesii</name>
    <dbReference type="NCBI Taxonomy" id="2011161"/>
    <lineage>
        <taxon>Eukaryota</taxon>
        <taxon>Metazoa</taxon>
        <taxon>Ecdysozoa</taxon>
        <taxon>Nematoda</taxon>
        <taxon>Chromadorea</taxon>
        <taxon>Plectida</taxon>
        <taxon>Plectina</taxon>
        <taxon>Plectoidea</taxon>
        <taxon>Plectidae</taxon>
        <taxon>Plectus</taxon>
    </lineage>
</organism>
<dbReference type="AlphaFoldDB" id="A0A914XEM6"/>
<dbReference type="Gene3D" id="1.20.58.900">
    <property type="match status" value="1"/>
</dbReference>
<feature type="compositionally biased region" description="Polar residues" evidence="1">
    <location>
        <begin position="361"/>
        <end position="372"/>
    </location>
</feature>
<feature type="domain" description="RUN" evidence="2">
    <location>
        <begin position="44"/>
        <end position="190"/>
    </location>
</feature>
<proteinExistence type="predicted"/>
<sequence length="550" mass="61589">MDGRTEADDIRKHAEIWRQTLLTRLLDAVKQCQSHFGQTKEIASDEDIRIICLLAQFEAVLHHGLRRDPSAFAAIKQATTKFVSWGSFDTSDDITLWSVVKNVLSAEEMDRMNRLCFVTTDSGRGRAWIRAALNERLMERYLQEILAKPDLLAECFEDWAFMRDHELAHTLPQVARGLSSIIFSITVDDPELNSANAISNETAEVLSDARKAPLPIMSVGSGNRSRPQSTSSATSGGRDKKRKPLVNVVSFDDNKAKMSDSVGQSKVVPHKQSITSRTENPLLASLINVWNGSSAKDGKRESLPKTADLEDDAFTPGGSPKLDNKQKQKNGKESSEEIIDDLLWQSDDKIFRSIGSTSTMELLESDSQASSRLQDRSESRPESSLSDSRSEMDGSSSVKMDINGDAVDHLRREIESLKISNISLADSYRAKLDVCQSENESLRAQLRSYADTVRMMQRQQEDKQHRSSTNDSKASDDVDGQIAAYEEKLIQMASMHAELVELNDRLVRRLNRRKCHVNRLRRELASLRGPLCDEFSDDDLQGVGSHSTEK</sequence>
<evidence type="ECO:0000313" key="3">
    <source>
        <dbReference type="Proteomes" id="UP000887566"/>
    </source>
</evidence>
<reference evidence="4" key="1">
    <citation type="submission" date="2022-11" db="UniProtKB">
        <authorList>
            <consortium name="WormBaseParasite"/>
        </authorList>
    </citation>
    <scope>IDENTIFICATION</scope>
</reference>
<evidence type="ECO:0000259" key="2">
    <source>
        <dbReference type="PROSITE" id="PS50826"/>
    </source>
</evidence>
<feature type="region of interest" description="Disordered" evidence="1">
    <location>
        <begin position="456"/>
        <end position="478"/>
    </location>
</feature>
<name>A0A914XEM6_9BILA</name>
<feature type="region of interest" description="Disordered" evidence="1">
    <location>
        <begin position="216"/>
        <end position="246"/>
    </location>
</feature>
<accession>A0A914XEM6</accession>
<dbReference type="CDD" id="cd17689">
    <property type="entry name" value="RUN_SNX29"/>
    <property type="match status" value="1"/>
</dbReference>